<proteinExistence type="predicted"/>
<keyword evidence="2" id="KW-1185">Reference proteome</keyword>
<evidence type="ECO:0000313" key="2">
    <source>
        <dbReference type="Proteomes" id="UP000044841"/>
    </source>
</evidence>
<dbReference type="AlphaFoldDB" id="A0A0K6GG98"/>
<reference evidence="1 2" key="1">
    <citation type="submission" date="2015-07" db="EMBL/GenBank/DDBJ databases">
        <authorList>
            <person name="Noorani M."/>
        </authorList>
    </citation>
    <scope>NUCLEOTIDE SEQUENCE [LARGE SCALE GENOMIC DNA]</scope>
    <source>
        <strain evidence="1">BBA 69670</strain>
    </source>
</reference>
<accession>A0A0K6GG98</accession>
<gene>
    <name evidence="1" type="ORF">RSOLAG22IIIB_06695</name>
</gene>
<sequence>MSSMTKRTLLAMECQCPYLRMALISDRDPRRHVDLAPSSQGRLPLGGSSQVAMAGINLLLLTVWNASRSVCLRMMNA</sequence>
<dbReference type="Proteomes" id="UP000044841">
    <property type="component" value="Unassembled WGS sequence"/>
</dbReference>
<name>A0A0K6GG98_9AGAM</name>
<dbReference type="EMBL" id="CYGV01001845">
    <property type="protein sequence ID" value="CUA77643.1"/>
    <property type="molecule type" value="Genomic_DNA"/>
</dbReference>
<organism evidence="1 2">
    <name type="scientific">Rhizoctonia solani</name>
    <dbReference type="NCBI Taxonomy" id="456999"/>
    <lineage>
        <taxon>Eukaryota</taxon>
        <taxon>Fungi</taxon>
        <taxon>Dikarya</taxon>
        <taxon>Basidiomycota</taxon>
        <taxon>Agaricomycotina</taxon>
        <taxon>Agaricomycetes</taxon>
        <taxon>Cantharellales</taxon>
        <taxon>Ceratobasidiaceae</taxon>
        <taxon>Rhizoctonia</taxon>
    </lineage>
</organism>
<evidence type="ECO:0000313" key="1">
    <source>
        <dbReference type="EMBL" id="CUA77643.1"/>
    </source>
</evidence>
<protein>
    <submittedName>
        <fullName evidence="1">Uncharacterized protein</fullName>
    </submittedName>
</protein>